<dbReference type="NCBIfam" id="TIGR02283">
    <property type="entry name" value="MltB_2"/>
    <property type="match status" value="1"/>
</dbReference>
<feature type="signal peptide" evidence="1">
    <location>
        <begin position="1"/>
        <end position="24"/>
    </location>
</feature>
<dbReference type="Gene3D" id="1.10.8.350">
    <property type="entry name" value="Bacterial muramidase"/>
    <property type="match status" value="1"/>
</dbReference>
<evidence type="ECO:0000313" key="5">
    <source>
        <dbReference type="Proteomes" id="UP001500074"/>
    </source>
</evidence>
<dbReference type="InterPro" id="IPR036365">
    <property type="entry name" value="PGBD-like_sf"/>
</dbReference>
<accession>A0ABP9R703</accession>
<proteinExistence type="predicted"/>
<sequence>MIRRLPVPLLLTLLMPLAGCQVSASTTDIVGRDATLAPEASQTTAASAAEQTDTAAPAVRQDFVAWVADFRRQALTEGINAVTLAAAFDDVRYLPRVIELDRAQPEFTRQVWDYLDTAISPARIQQGRAQLAEYRAPIQAASRRYGVPAEILVAIWGIESNYGSNFGSFSTIDALATLGYDGRRPDFARSELLAALRILQRGDIDREHMRGSWAGAMGHTQFLPSSFEKYARDADGDGRRDIWGSIADVMASTASYLTDAGWRKGEPWGAEVRLPDNFDYAQTELDVRRSSQAWLAQGVRGVRGTQLPALDQASIIAPAGARGPAFLVGHNFRTIMRYNASTSYALAVALLSERLAGEPGLVGDWPRQQPALSRSQVKRLQQLLNARGFEVGSADGVIGPNTRRGLREYQRSLGQTPDGFATVGMLERLEAD</sequence>
<evidence type="ECO:0000259" key="2">
    <source>
        <dbReference type="Pfam" id="PF01471"/>
    </source>
</evidence>
<dbReference type="Proteomes" id="UP001500074">
    <property type="component" value="Unassembled WGS sequence"/>
</dbReference>
<name>A0ABP9R703_9GAMM</name>
<protein>
    <submittedName>
        <fullName evidence="4">Lytic murein transglycosylase</fullName>
    </submittedName>
</protein>
<evidence type="ECO:0000256" key="1">
    <source>
        <dbReference type="SAM" id="SignalP"/>
    </source>
</evidence>
<gene>
    <name evidence="4" type="ORF">GCM10023342_08310</name>
</gene>
<dbReference type="Pfam" id="PF13406">
    <property type="entry name" value="SLT_2"/>
    <property type="match status" value="1"/>
</dbReference>
<feature type="chain" id="PRO_5046971546" evidence="1">
    <location>
        <begin position="25"/>
        <end position="432"/>
    </location>
</feature>
<evidence type="ECO:0000313" key="4">
    <source>
        <dbReference type="EMBL" id="GAA5172192.1"/>
    </source>
</evidence>
<dbReference type="InterPro" id="IPR043426">
    <property type="entry name" value="MltB-like"/>
</dbReference>
<dbReference type="PANTHER" id="PTHR30163:SF8">
    <property type="entry name" value="LYTIC MUREIN TRANSGLYCOSYLASE"/>
    <property type="match status" value="1"/>
</dbReference>
<dbReference type="RefSeq" id="WP_031382374.1">
    <property type="nucleotide sequence ID" value="NZ_BAABKI010000010.1"/>
</dbReference>
<dbReference type="InterPro" id="IPR011970">
    <property type="entry name" value="MltB_2"/>
</dbReference>
<dbReference type="PANTHER" id="PTHR30163">
    <property type="entry name" value="MEMBRANE-BOUND LYTIC MUREIN TRANSGLYCOSYLASE B"/>
    <property type="match status" value="1"/>
</dbReference>
<feature type="domain" description="Peptidoglycan binding-like" evidence="2">
    <location>
        <begin position="374"/>
        <end position="428"/>
    </location>
</feature>
<dbReference type="Gene3D" id="1.10.530.10">
    <property type="match status" value="1"/>
</dbReference>
<dbReference type="InterPro" id="IPR002477">
    <property type="entry name" value="Peptidoglycan-bd-like"/>
</dbReference>
<reference evidence="5" key="1">
    <citation type="journal article" date="2019" name="Int. J. Syst. Evol. Microbiol.">
        <title>The Global Catalogue of Microorganisms (GCM) 10K type strain sequencing project: providing services to taxonomists for standard genome sequencing and annotation.</title>
        <authorList>
            <consortium name="The Broad Institute Genomics Platform"/>
            <consortium name="The Broad Institute Genome Sequencing Center for Infectious Disease"/>
            <person name="Wu L."/>
            <person name="Ma J."/>
        </authorList>
    </citation>
    <scope>NUCLEOTIDE SEQUENCE [LARGE SCALE GENOMIC DNA]</scope>
    <source>
        <strain evidence="5">JCM 18472</strain>
    </source>
</reference>
<evidence type="ECO:0000259" key="3">
    <source>
        <dbReference type="Pfam" id="PF13406"/>
    </source>
</evidence>
<comment type="caution">
    <text evidence="4">The sequence shown here is derived from an EMBL/GenBank/DDBJ whole genome shotgun (WGS) entry which is preliminary data.</text>
</comment>
<dbReference type="SUPFAM" id="SSF53955">
    <property type="entry name" value="Lysozyme-like"/>
    <property type="match status" value="1"/>
</dbReference>
<organism evidence="4 5">
    <name type="scientific">Modicisalibacter zincidurans</name>
    <dbReference type="NCBI Taxonomy" id="1178777"/>
    <lineage>
        <taxon>Bacteria</taxon>
        <taxon>Pseudomonadati</taxon>
        <taxon>Pseudomonadota</taxon>
        <taxon>Gammaproteobacteria</taxon>
        <taxon>Oceanospirillales</taxon>
        <taxon>Halomonadaceae</taxon>
        <taxon>Modicisalibacter</taxon>
    </lineage>
</organism>
<dbReference type="CDD" id="cd13399">
    <property type="entry name" value="Slt35-like"/>
    <property type="match status" value="1"/>
</dbReference>
<dbReference type="SUPFAM" id="SSF47090">
    <property type="entry name" value="PGBD-like"/>
    <property type="match status" value="1"/>
</dbReference>
<dbReference type="InterPro" id="IPR023346">
    <property type="entry name" value="Lysozyme-like_dom_sf"/>
</dbReference>
<dbReference type="Pfam" id="PF01471">
    <property type="entry name" value="PG_binding_1"/>
    <property type="match status" value="1"/>
</dbReference>
<dbReference type="Gene3D" id="1.10.101.10">
    <property type="entry name" value="PGBD-like superfamily/PGBD"/>
    <property type="match status" value="1"/>
</dbReference>
<dbReference type="InterPro" id="IPR036366">
    <property type="entry name" value="PGBDSf"/>
</dbReference>
<keyword evidence="1" id="KW-0732">Signal</keyword>
<feature type="domain" description="Transglycosylase SLT" evidence="3">
    <location>
        <begin position="63"/>
        <end position="353"/>
    </location>
</feature>
<dbReference type="EMBL" id="BAABKI010000010">
    <property type="protein sequence ID" value="GAA5172192.1"/>
    <property type="molecule type" value="Genomic_DNA"/>
</dbReference>
<keyword evidence="5" id="KW-1185">Reference proteome</keyword>
<dbReference type="InterPro" id="IPR031304">
    <property type="entry name" value="SLT_2"/>
</dbReference>